<accession>A0A9P8P3N8</accession>
<organism evidence="1 2">
    <name type="scientific">Ogataea polymorpha</name>
    <dbReference type="NCBI Taxonomy" id="460523"/>
    <lineage>
        <taxon>Eukaryota</taxon>
        <taxon>Fungi</taxon>
        <taxon>Dikarya</taxon>
        <taxon>Ascomycota</taxon>
        <taxon>Saccharomycotina</taxon>
        <taxon>Pichiomycetes</taxon>
        <taxon>Pichiales</taxon>
        <taxon>Pichiaceae</taxon>
        <taxon>Ogataea</taxon>
    </lineage>
</organism>
<sequence length="174" mass="18557">MLLDLVLPSACGAAMPVARSIDASDNLLLLGPPTGPPTEIEPQGDCPLLLESTLTAESESSSPSMDFTLVAPSDAFSWSSMYGRSLSFSNKSECDVSLVLNLRKLFMELTDADEDEEVESTADDSNENFLSWGSHAYGSSASSIVMNGVLLFSGNGCLNWMPLVRSMSCGRRSS</sequence>
<proteinExistence type="predicted"/>
<keyword evidence="2" id="KW-1185">Reference proteome</keyword>
<name>A0A9P8P3N8_9ASCO</name>
<evidence type="ECO:0000313" key="2">
    <source>
        <dbReference type="Proteomes" id="UP000788993"/>
    </source>
</evidence>
<comment type="caution">
    <text evidence="1">The sequence shown here is derived from an EMBL/GenBank/DDBJ whole genome shotgun (WGS) entry which is preliminary data.</text>
</comment>
<protein>
    <submittedName>
        <fullName evidence="1">Uncharacterized protein</fullName>
    </submittedName>
</protein>
<gene>
    <name evidence="1" type="ORF">OGATHE_003793</name>
</gene>
<evidence type="ECO:0000313" key="1">
    <source>
        <dbReference type="EMBL" id="KAH3664978.1"/>
    </source>
</evidence>
<dbReference type="Proteomes" id="UP000788993">
    <property type="component" value="Unassembled WGS sequence"/>
</dbReference>
<dbReference type="EMBL" id="JAEUBD010001178">
    <property type="protein sequence ID" value="KAH3664978.1"/>
    <property type="molecule type" value="Genomic_DNA"/>
</dbReference>
<reference evidence="1" key="1">
    <citation type="journal article" date="2021" name="Open Biol.">
        <title>Shared evolutionary footprints suggest mitochondrial oxidative damage underlies multiple complex I losses in fungi.</title>
        <authorList>
            <person name="Schikora-Tamarit M.A."/>
            <person name="Marcet-Houben M."/>
            <person name="Nosek J."/>
            <person name="Gabaldon T."/>
        </authorList>
    </citation>
    <scope>NUCLEOTIDE SEQUENCE</scope>
    <source>
        <strain evidence="1">NCAIM Y.01608</strain>
    </source>
</reference>
<dbReference type="AlphaFoldDB" id="A0A9P8P3N8"/>
<reference evidence="1" key="2">
    <citation type="submission" date="2021-01" db="EMBL/GenBank/DDBJ databases">
        <authorList>
            <person name="Schikora-Tamarit M.A."/>
        </authorList>
    </citation>
    <scope>NUCLEOTIDE SEQUENCE</scope>
    <source>
        <strain evidence="1">NCAIM Y.01608</strain>
    </source>
</reference>